<dbReference type="SUPFAM" id="SSF53850">
    <property type="entry name" value="Periplasmic binding protein-like II"/>
    <property type="match status" value="1"/>
</dbReference>
<feature type="compositionally biased region" description="Gly residues" evidence="1">
    <location>
        <begin position="121"/>
        <end position="132"/>
    </location>
</feature>
<feature type="region of interest" description="Disordered" evidence="1">
    <location>
        <begin position="119"/>
        <end position="168"/>
    </location>
</feature>
<dbReference type="EMBL" id="CADCUE010000304">
    <property type="protein sequence ID" value="CAA9363490.1"/>
    <property type="molecule type" value="Genomic_DNA"/>
</dbReference>
<organism evidence="2">
    <name type="scientific">uncultured Frankineae bacterium</name>
    <dbReference type="NCBI Taxonomy" id="437475"/>
    <lineage>
        <taxon>Bacteria</taxon>
        <taxon>Bacillati</taxon>
        <taxon>Actinomycetota</taxon>
        <taxon>Actinomycetes</taxon>
        <taxon>Frankiales</taxon>
        <taxon>environmental samples</taxon>
    </lineage>
</organism>
<proteinExistence type="predicted"/>
<reference evidence="2" key="1">
    <citation type="submission" date="2020-02" db="EMBL/GenBank/DDBJ databases">
        <authorList>
            <person name="Meier V. D."/>
        </authorList>
    </citation>
    <scope>NUCLEOTIDE SEQUENCE</scope>
    <source>
        <strain evidence="2">AVDCRST_MAG16</strain>
    </source>
</reference>
<accession>A0A6J4MM67</accession>
<dbReference type="Gene3D" id="3.10.105.10">
    <property type="entry name" value="Dipeptide-binding Protein, Domain 3"/>
    <property type="match status" value="1"/>
</dbReference>
<dbReference type="Gene3D" id="3.40.190.10">
    <property type="entry name" value="Periplasmic binding protein-like II"/>
    <property type="match status" value="1"/>
</dbReference>
<dbReference type="AlphaFoldDB" id="A0A6J4MM67"/>
<sequence>VENKLTAAWDVLLFGWFDLSSEAPPAAVHREFFGLDGAFRAGPPVPEFDALFDEMKVQLDGERLVEVAERIDALCHESALALFLCAPQALYAVNNHVSFGPYRTTFEIAEVTVDDEHWSRTGGGAELSGAGSGDAVTGPEGSVAGYGALPPDEGASKPGFSGAAGNAC</sequence>
<evidence type="ECO:0000313" key="2">
    <source>
        <dbReference type="EMBL" id="CAA9363490.1"/>
    </source>
</evidence>
<feature type="non-terminal residue" evidence="2">
    <location>
        <position position="1"/>
    </location>
</feature>
<protein>
    <submittedName>
        <fullName evidence="2">ABC transporter, substrate-binding protein (Cluster 5, nickel/peptides/opines)</fullName>
    </submittedName>
</protein>
<gene>
    <name evidence="2" type="ORF">AVDCRST_MAG16-3269</name>
</gene>
<evidence type="ECO:0000256" key="1">
    <source>
        <dbReference type="SAM" id="MobiDB-lite"/>
    </source>
</evidence>
<name>A0A6J4MM67_9ACTN</name>